<dbReference type="RefSeq" id="WP_280575969.1">
    <property type="nucleotide sequence ID" value="NZ_JARXRM010000045.1"/>
</dbReference>
<dbReference type="Proteomes" id="UP001156940">
    <property type="component" value="Unassembled WGS sequence"/>
</dbReference>
<feature type="modified residue" description="4-aspartylphosphate" evidence="1">
    <location>
        <position position="51"/>
    </location>
</feature>
<sequence>MLLVDDSRDDAELAELALRDGGLAVECRRVYTERALREALAEFAPDVVLSDVNIPGFDGTEAQAVVRELRPSLPFVFLTGSLYVPDPAPPGADALLLKDDLRRLPDLLRELLAR</sequence>
<proteinExistence type="predicted"/>
<comment type="caution">
    <text evidence="3">The sequence shown here is derived from an EMBL/GenBank/DDBJ whole genome shotgun (WGS) entry which is preliminary data.</text>
</comment>
<evidence type="ECO:0000313" key="3">
    <source>
        <dbReference type="EMBL" id="MDH5824640.1"/>
    </source>
</evidence>
<feature type="domain" description="Response regulatory" evidence="2">
    <location>
        <begin position="1"/>
        <end position="113"/>
    </location>
</feature>
<name>A0ABT6JCS8_9GAMM</name>
<keyword evidence="4" id="KW-1185">Reference proteome</keyword>
<keyword evidence="1" id="KW-0597">Phosphoprotein</keyword>
<dbReference type="Pfam" id="PF00072">
    <property type="entry name" value="Response_reg"/>
    <property type="match status" value="1"/>
</dbReference>
<dbReference type="InterPro" id="IPR011006">
    <property type="entry name" value="CheY-like_superfamily"/>
</dbReference>
<dbReference type="SMART" id="SM00448">
    <property type="entry name" value="REC"/>
    <property type="match status" value="1"/>
</dbReference>
<gene>
    <name evidence="3" type="ORF">QFW77_16840</name>
</gene>
<organism evidence="3 4">
    <name type="scientific">Luteimonas endophytica</name>
    <dbReference type="NCBI Taxonomy" id="3042023"/>
    <lineage>
        <taxon>Bacteria</taxon>
        <taxon>Pseudomonadati</taxon>
        <taxon>Pseudomonadota</taxon>
        <taxon>Gammaproteobacteria</taxon>
        <taxon>Lysobacterales</taxon>
        <taxon>Lysobacteraceae</taxon>
        <taxon>Luteimonas</taxon>
    </lineage>
</organism>
<evidence type="ECO:0000313" key="4">
    <source>
        <dbReference type="Proteomes" id="UP001156940"/>
    </source>
</evidence>
<accession>A0ABT6JCS8</accession>
<dbReference type="SUPFAM" id="SSF52172">
    <property type="entry name" value="CheY-like"/>
    <property type="match status" value="1"/>
</dbReference>
<dbReference type="Gene3D" id="3.40.50.2300">
    <property type="match status" value="1"/>
</dbReference>
<dbReference type="EMBL" id="JARXRM010000045">
    <property type="protein sequence ID" value="MDH5824640.1"/>
    <property type="molecule type" value="Genomic_DNA"/>
</dbReference>
<evidence type="ECO:0000259" key="2">
    <source>
        <dbReference type="PROSITE" id="PS50110"/>
    </source>
</evidence>
<reference evidence="3 4" key="1">
    <citation type="submission" date="2023-04" db="EMBL/GenBank/DDBJ databases">
        <title>Luteimonas endophyticus RD2P54.</title>
        <authorList>
            <person name="Sun J.-Q."/>
        </authorList>
    </citation>
    <scope>NUCLEOTIDE SEQUENCE [LARGE SCALE GENOMIC DNA]</scope>
    <source>
        <strain evidence="3 4">RD2P54</strain>
    </source>
</reference>
<dbReference type="CDD" id="cd00156">
    <property type="entry name" value="REC"/>
    <property type="match status" value="1"/>
</dbReference>
<dbReference type="PROSITE" id="PS50110">
    <property type="entry name" value="RESPONSE_REGULATORY"/>
    <property type="match status" value="1"/>
</dbReference>
<protein>
    <submittedName>
        <fullName evidence="3">Response regulator</fullName>
    </submittedName>
</protein>
<evidence type="ECO:0000256" key="1">
    <source>
        <dbReference type="PROSITE-ProRule" id="PRU00169"/>
    </source>
</evidence>
<dbReference type="InterPro" id="IPR001789">
    <property type="entry name" value="Sig_transdc_resp-reg_receiver"/>
</dbReference>